<evidence type="ECO:0000259" key="5">
    <source>
        <dbReference type="PROSITE" id="PS51755"/>
    </source>
</evidence>
<reference evidence="6 7" key="1">
    <citation type="submission" date="2015-05" db="EMBL/GenBank/DDBJ databases">
        <title>Genome sequencing and analysis of members of genus Stenotrophomonas.</title>
        <authorList>
            <person name="Patil P.P."/>
            <person name="Midha S."/>
            <person name="Patil P.B."/>
        </authorList>
    </citation>
    <scope>NUCLEOTIDE SEQUENCE [LARGE SCALE GENOMIC DNA]</scope>
    <source>
        <strain evidence="6 7">DSM 18929</strain>
    </source>
</reference>
<evidence type="ECO:0000256" key="3">
    <source>
        <dbReference type="PROSITE-ProRule" id="PRU01091"/>
    </source>
</evidence>
<proteinExistence type="predicted"/>
<dbReference type="SMART" id="SM00448">
    <property type="entry name" value="REC"/>
    <property type="match status" value="1"/>
</dbReference>
<feature type="modified residue" description="4-aspartylphosphate" evidence="2">
    <location>
        <position position="51"/>
    </location>
</feature>
<evidence type="ECO:0000256" key="2">
    <source>
        <dbReference type="PROSITE-ProRule" id="PRU00169"/>
    </source>
</evidence>
<dbReference type="PATRIC" id="fig|405444.3.peg.709"/>
<gene>
    <name evidence="6" type="ORF">ABB26_08535</name>
</gene>
<name>A0A0R0CEL1_9GAMM</name>
<feature type="DNA-binding region" description="OmpR/PhoB-type" evidence="3">
    <location>
        <begin position="124"/>
        <end position="219"/>
    </location>
</feature>
<dbReference type="Gene3D" id="6.10.250.690">
    <property type="match status" value="1"/>
</dbReference>
<dbReference type="PANTHER" id="PTHR48111:SF36">
    <property type="entry name" value="TRANSCRIPTIONAL REGULATORY PROTEIN CUTR"/>
    <property type="match status" value="1"/>
</dbReference>
<dbReference type="OrthoDB" id="9802426at2"/>
<dbReference type="SMART" id="SM00862">
    <property type="entry name" value="Trans_reg_C"/>
    <property type="match status" value="1"/>
</dbReference>
<dbReference type="GO" id="GO:0000156">
    <property type="term" value="F:phosphorelay response regulator activity"/>
    <property type="evidence" value="ECO:0007669"/>
    <property type="project" value="TreeGrafter"/>
</dbReference>
<feature type="domain" description="Response regulatory" evidence="4">
    <location>
        <begin position="2"/>
        <end position="116"/>
    </location>
</feature>
<feature type="domain" description="OmpR/PhoB-type" evidence="5">
    <location>
        <begin position="124"/>
        <end position="219"/>
    </location>
</feature>
<evidence type="ECO:0000313" key="6">
    <source>
        <dbReference type="EMBL" id="KRG64225.1"/>
    </source>
</evidence>
<dbReference type="InterPro" id="IPR001867">
    <property type="entry name" value="OmpR/PhoB-type_DNA-bd"/>
</dbReference>
<dbReference type="AlphaFoldDB" id="A0A0R0CEL1"/>
<keyword evidence="7" id="KW-1185">Reference proteome</keyword>
<evidence type="ECO:0000256" key="1">
    <source>
        <dbReference type="ARBA" id="ARBA00023125"/>
    </source>
</evidence>
<dbReference type="InterPro" id="IPR001789">
    <property type="entry name" value="Sig_transdc_resp-reg_receiver"/>
</dbReference>
<comment type="caution">
    <text evidence="6">The sequence shown here is derived from an EMBL/GenBank/DDBJ whole genome shotgun (WGS) entry which is preliminary data.</text>
</comment>
<dbReference type="PROSITE" id="PS51755">
    <property type="entry name" value="OMPR_PHOB"/>
    <property type="match status" value="1"/>
</dbReference>
<dbReference type="PROSITE" id="PS50110">
    <property type="entry name" value="RESPONSE_REGULATORY"/>
    <property type="match status" value="1"/>
</dbReference>
<keyword evidence="2" id="KW-0597">Phosphoprotein</keyword>
<dbReference type="CDD" id="cd00383">
    <property type="entry name" value="trans_reg_C"/>
    <property type="match status" value="1"/>
</dbReference>
<dbReference type="SUPFAM" id="SSF52172">
    <property type="entry name" value="CheY-like"/>
    <property type="match status" value="1"/>
</dbReference>
<dbReference type="InterPro" id="IPR039420">
    <property type="entry name" value="WalR-like"/>
</dbReference>
<dbReference type="InterPro" id="IPR036388">
    <property type="entry name" value="WH-like_DNA-bd_sf"/>
</dbReference>
<organism evidence="6 7">
    <name type="scientific">Stenotrophomonas humi</name>
    <dbReference type="NCBI Taxonomy" id="405444"/>
    <lineage>
        <taxon>Bacteria</taxon>
        <taxon>Pseudomonadati</taxon>
        <taxon>Pseudomonadota</taxon>
        <taxon>Gammaproteobacteria</taxon>
        <taxon>Lysobacterales</taxon>
        <taxon>Lysobacteraceae</taxon>
        <taxon>Stenotrophomonas</taxon>
    </lineage>
</organism>
<accession>A0A0R0CEL1</accession>
<dbReference type="InterPro" id="IPR011006">
    <property type="entry name" value="CheY-like_superfamily"/>
</dbReference>
<protein>
    <submittedName>
        <fullName evidence="6">Transcriptional regulator</fullName>
    </submittedName>
</protein>
<evidence type="ECO:0000313" key="7">
    <source>
        <dbReference type="Proteomes" id="UP000050864"/>
    </source>
</evidence>
<keyword evidence="1 3" id="KW-0238">DNA-binding</keyword>
<dbReference type="RefSeq" id="WP_057633251.1">
    <property type="nucleotide sequence ID" value="NZ_LDJI01000015.1"/>
</dbReference>
<dbReference type="Pfam" id="PF00486">
    <property type="entry name" value="Trans_reg_C"/>
    <property type="match status" value="1"/>
</dbReference>
<dbReference type="GO" id="GO:0006355">
    <property type="term" value="P:regulation of DNA-templated transcription"/>
    <property type="evidence" value="ECO:0007669"/>
    <property type="project" value="InterPro"/>
</dbReference>
<dbReference type="PANTHER" id="PTHR48111">
    <property type="entry name" value="REGULATOR OF RPOS"/>
    <property type="match status" value="1"/>
</dbReference>
<evidence type="ECO:0000259" key="4">
    <source>
        <dbReference type="PROSITE" id="PS50110"/>
    </source>
</evidence>
<dbReference type="STRING" id="405444.ABB26_08535"/>
<dbReference type="EMBL" id="LDJI01000015">
    <property type="protein sequence ID" value="KRG64225.1"/>
    <property type="molecule type" value="Genomic_DNA"/>
</dbReference>
<dbReference type="Gene3D" id="1.10.10.10">
    <property type="entry name" value="Winged helix-like DNA-binding domain superfamily/Winged helix DNA-binding domain"/>
    <property type="match status" value="1"/>
</dbReference>
<dbReference type="GO" id="GO:0000976">
    <property type="term" value="F:transcription cis-regulatory region binding"/>
    <property type="evidence" value="ECO:0007669"/>
    <property type="project" value="TreeGrafter"/>
</dbReference>
<dbReference type="GO" id="GO:0032993">
    <property type="term" value="C:protein-DNA complex"/>
    <property type="evidence" value="ECO:0007669"/>
    <property type="project" value="TreeGrafter"/>
</dbReference>
<dbReference type="Pfam" id="PF00072">
    <property type="entry name" value="Response_reg"/>
    <property type="match status" value="1"/>
</dbReference>
<dbReference type="Proteomes" id="UP000050864">
    <property type="component" value="Unassembled WGS sequence"/>
</dbReference>
<dbReference type="GO" id="GO:0005829">
    <property type="term" value="C:cytosol"/>
    <property type="evidence" value="ECO:0007669"/>
    <property type="project" value="TreeGrafter"/>
</dbReference>
<dbReference type="Gene3D" id="3.40.50.2300">
    <property type="match status" value="1"/>
</dbReference>
<sequence length="225" mass="24548">MRLLVLEDQSDLRESVASRLRAQGHAVDEARGLAEAESFVQSYAYDVLLLDRGLPDGDALDALLRWRQTGIVAPALFLTARDSIEDRVDGFAGGADDYLVKPFAMDELVARVGAIGRRGNAIRPSTIRIVDLEIDLARRAARRGGIALPLRPKEFALLQLLAERAGQVVSRQDLLAACWGEDQQPASNAEEVLIAALRRKLGDPPLLRTVRGTGYLLESPDATRA</sequence>